<organism evidence="2 3">
    <name type="scientific">Lacibacter luteus</name>
    <dbReference type="NCBI Taxonomy" id="2508719"/>
    <lineage>
        <taxon>Bacteria</taxon>
        <taxon>Pseudomonadati</taxon>
        <taxon>Bacteroidota</taxon>
        <taxon>Chitinophagia</taxon>
        <taxon>Chitinophagales</taxon>
        <taxon>Chitinophagaceae</taxon>
        <taxon>Lacibacter</taxon>
    </lineage>
</organism>
<protein>
    <submittedName>
        <fullName evidence="2">Uncharacterized protein</fullName>
    </submittedName>
</protein>
<evidence type="ECO:0000256" key="1">
    <source>
        <dbReference type="SAM" id="MobiDB-lite"/>
    </source>
</evidence>
<reference evidence="2 3" key="1">
    <citation type="submission" date="2019-01" db="EMBL/GenBank/DDBJ databases">
        <title>Lacibacter sp. strain TTM-7.</title>
        <authorList>
            <person name="Chen W.-M."/>
        </authorList>
    </citation>
    <scope>NUCLEOTIDE SEQUENCE [LARGE SCALE GENOMIC DNA]</scope>
    <source>
        <strain evidence="2 3">TTM-7</strain>
    </source>
</reference>
<dbReference type="Proteomes" id="UP000290204">
    <property type="component" value="Unassembled WGS sequence"/>
</dbReference>
<evidence type="ECO:0000313" key="2">
    <source>
        <dbReference type="EMBL" id="RXK59806.1"/>
    </source>
</evidence>
<dbReference type="RefSeq" id="WP_129131180.1">
    <property type="nucleotide sequence ID" value="NZ_SDHW01000003.1"/>
</dbReference>
<gene>
    <name evidence="2" type="ORF">ESA94_12165</name>
</gene>
<accession>A0A4Q1CHJ8</accession>
<evidence type="ECO:0000313" key="3">
    <source>
        <dbReference type="Proteomes" id="UP000290204"/>
    </source>
</evidence>
<sequence>MSRISTGKARGLAKNYRDHKLDKKLKPNDTRGIWFGKEVFYEALGLVRDSETGMLKETKLPYMEAEVFPDGVRIYMAAYSENHEDDNKKGRLTVVLVPTGEGKPGGPLHFDILSNPDQPPSGLDDEGDDDEDDDKDTQFNDGQLCPPPACDPEGLLNF</sequence>
<name>A0A4Q1CHJ8_9BACT</name>
<dbReference type="OrthoDB" id="662966at2"/>
<proteinExistence type="predicted"/>
<feature type="compositionally biased region" description="Acidic residues" evidence="1">
    <location>
        <begin position="123"/>
        <end position="135"/>
    </location>
</feature>
<dbReference type="EMBL" id="SDHW01000003">
    <property type="protein sequence ID" value="RXK59806.1"/>
    <property type="molecule type" value="Genomic_DNA"/>
</dbReference>
<dbReference type="AlphaFoldDB" id="A0A4Q1CHJ8"/>
<feature type="region of interest" description="Disordered" evidence="1">
    <location>
        <begin position="97"/>
        <end position="158"/>
    </location>
</feature>
<keyword evidence="3" id="KW-1185">Reference proteome</keyword>
<comment type="caution">
    <text evidence="2">The sequence shown here is derived from an EMBL/GenBank/DDBJ whole genome shotgun (WGS) entry which is preliminary data.</text>
</comment>